<reference evidence="1 2" key="1">
    <citation type="submission" date="2018-06" db="EMBL/GenBank/DDBJ databases">
        <title>Comparative genomics of Brasilonema spp. strains.</title>
        <authorList>
            <person name="Alvarenga D.O."/>
            <person name="Fiore M.F."/>
            <person name="Varani A.M."/>
        </authorList>
    </citation>
    <scope>NUCLEOTIDE SEQUENCE [LARGE SCALE GENOMIC DNA]</scope>
    <source>
        <strain evidence="1 2">SPC951</strain>
    </source>
</reference>
<dbReference type="EMBL" id="QMEB01000121">
    <property type="protein sequence ID" value="NMG20892.1"/>
    <property type="molecule type" value="Genomic_DNA"/>
</dbReference>
<evidence type="ECO:0000313" key="2">
    <source>
        <dbReference type="Proteomes" id="UP000718564"/>
    </source>
</evidence>
<keyword evidence="2" id="KW-1185">Reference proteome</keyword>
<dbReference type="Pfam" id="PF06051">
    <property type="entry name" value="DUF928"/>
    <property type="match status" value="1"/>
</dbReference>
<comment type="caution">
    <text evidence="1">The sequence shown here is derived from an EMBL/GenBank/DDBJ whole genome shotgun (WGS) entry which is preliminary data.</text>
</comment>
<dbReference type="Proteomes" id="UP000718564">
    <property type="component" value="Unassembled WGS sequence"/>
</dbReference>
<evidence type="ECO:0008006" key="3">
    <source>
        <dbReference type="Google" id="ProtNLM"/>
    </source>
</evidence>
<sequence length="245" mass="26469">MKTFLRHGFMTAPLAAIIGFSVVIPLIPAEARITFKAPAALGVPGRRVAGASRTMQQCLLDNKPLTAIVPQSNIGLTTAANPVLLFYIPKTSAQAQLELVVQTANEKNIVTKQSYKPSSKAGVVSIPLTNASLEVGKDYHWFFSIVCNPKARSKDHLVHGGIKRIQAEPPLTTQLKNASPQQVVNVYAQAGIWQDSVAKLAGLRYSRPNDAELKADWEGLLQSVEFKPDVVNAPLLQGGEAPQQQ</sequence>
<organism evidence="1 2">
    <name type="scientific">Brasilonema bromeliae SPC951</name>
    <dbReference type="NCBI Taxonomy" id="385972"/>
    <lineage>
        <taxon>Bacteria</taxon>
        <taxon>Bacillati</taxon>
        <taxon>Cyanobacteriota</taxon>
        <taxon>Cyanophyceae</taxon>
        <taxon>Nostocales</taxon>
        <taxon>Scytonemataceae</taxon>
        <taxon>Brasilonema</taxon>
        <taxon>Bromeliae group (in: Brasilonema)</taxon>
    </lineage>
</organism>
<proteinExistence type="predicted"/>
<evidence type="ECO:0000313" key="1">
    <source>
        <dbReference type="EMBL" id="NMG20892.1"/>
    </source>
</evidence>
<accession>A0ABX1P8W5</accession>
<name>A0ABX1P8W5_9CYAN</name>
<protein>
    <recommendedName>
        <fullName evidence="3">DUF928 domain-containing protein</fullName>
    </recommendedName>
</protein>
<dbReference type="InterPro" id="IPR010328">
    <property type="entry name" value="DUF928"/>
</dbReference>
<gene>
    <name evidence="1" type="ORF">DP116_16070</name>
</gene>
<dbReference type="RefSeq" id="WP_169156148.1">
    <property type="nucleotide sequence ID" value="NZ_CAWPJE010000113.1"/>
</dbReference>